<gene>
    <name evidence="1" type="ORF">G7077_05115</name>
</gene>
<organism evidence="1 2">
    <name type="scientific">Sphingomonas piscis</name>
    <dbReference type="NCBI Taxonomy" id="2714943"/>
    <lineage>
        <taxon>Bacteria</taxon>
        <taxon>Pseudomonadati</taxon>
        <taxon>Pseudomonadota</taxon>
        <taxon>Alphaproteobacteria</taxon>
        <taxon>Sphingomonadales</taxon>
        <taxon>Sphingomonadaceae</taxon>
        <taxon>Sphingomonas</taxon>
    </lineage>
</organism>
<name>A0A6G7YNQ8_9SPHN</name>
<sequence length="234" mass="26161">MIYIKKGEKVYLYRAGPHSIEDNLAPPNDLSVAADVPAAFQVEGPATSNEQTNSSTGRLISSLRTPALWQIIHGRRLIPHKEIILVSPFLTNSLLVRMGKLGRLLDDWIEDGTKITLVTKPPPLSDHGFFADLEGRGIDLLFHHRLHSKLYVFAVDPSRFGYGQKADDLIVLGSANLTQEGFYCNRDTGNEELCYNLPGRERDNVESYVAYLALASKDLMQLKINASRQKLRIS</sequence>
<dbReference type="RefSeq" id="WP_166410772.1">
    <property type="nucleotide sequence ID" value="NZ_CP049869.1"/>
</dbReference>
<keyword evidence="2" id="KW-1185">Reference proteome</keyword>
<dbReference type="Gene3D" id="3.30.870.10">
    <property type="entry name" value="Endonuclease Chain A"/>
    <property type="match status" value="1"/>
</dbReference>
<protein>
    <recommendedName>
        <fullName evidence="3">Phospholipase D-like domain-containing protein</fullName>
    </recommendedName>
</protein>
<dbReference type="Proteomes" id="UP000503222">
    <property type="component" value="Chromosome"/>
</dbReference>
<accession>A0A6G7YNQ8</accession>
<proteinExistence type="predicted"/>
<dbReference type="AlphaFoldDB" id="A0A6G7YNQ8"/>
<evidence type="ECO:0008006" key="3">
    <source>
        <dbReference type="Google" id="ProtNLM"/>
    </source>
</evidence>
<dbReference type="EMBL" id="CP049869">
    <property type="protein sequence ID" value="QIK78378.1"/>
    <property type="molecule type" value="Genomic_DNA"/>
</dbReference>
<evidence type="ECO:0000313" key="1">
    <source>
        <dbReference type="EMBL" id="QIK78378.1"/>
    </source>
</evidence>
<dbReference type="KEGG" id="spii:G7077_05115"/>
<reference evidence="1 2" key="1">
    <citation type="submission" date="2020-03" db="EMBL/GenBank/DDBJ databases">
        <title>Sphingomonas sp. nov., isolated from fish.</title>
        <authorList>
            <person name="Hyun D.-W."/>
            <person name="Bae J.-W."/>
        </authorList>
    </citation>
    <scope>NUCLEOTIDE SEQUENCE [LARGE SCALE GENOMIC DNA]</scope>
    <source>
        <strain evidence="1 2">HDW15B</strain>
    </source>
</reference>
<dbReference type="SUPFAM" id="SSF56024">
    <property type="entry name" value="Phospholipase D/nuclease"/>
    <property type="match status" value="1"/>
</dbReference>
<evidence type="ECO:0000313" key="2">
    <source>
        <dbReference type="Proteomes" id="UP000503222"/>
    </source>
</evidence>